<feature type="region of interest" description="Disordered" evidence="1">
    <location>
        <begin position="71"/>
        <end position="96"/>
    </location>
</feature>
<dbReference type="EMBL" id="JEMY01000031">
    <property type="protein sequence ID" value="EXI87788.1"/>
    <property type="molecule type" value="Genomic_DNA"/>
</dbReference>
<organism evidence="2 3">
    <name type="scientific">Accumulibacter regalis</name>
    <dbReference type="NCBI Taxonomy" id="522306"/>
    <lineage>
        <taxon>Bacteria</taxon>
        <taxon>Pseudomonadati</taxon>
        <taxon>Pseudomonadota</taxon>
        <taxon>Betaproteobacteria</taxon>
        <taxon>Candidatus Accumulibacter</taxon>
    </lineage>
</organism>
<feature type="compositionally biased region" description="Polar residues" evidence="1">
    <location>
        <begin position="79"/>
        <end position="89"/>
    </location>
</feature>
<evidence type="ECO:0000313" key="3">
    <source>
        <dbReference type="Proteomes" id="UP000022141"/>
    </source>
</evidence>
<gene>
    <name evidence="2" type="ORF">AW11_02384</name>
</gene>
<dbReference type="AlphaFoldDB" id="A0A011NYL7"/>
<feature type="compositionally biased region" description="Acidic residues" evidence="1">
    <location>
        <begin position="1"/>
        <end position="10"/>
    </location>
</feature>
<comment type="caution">
    <text evidence="2">The sequence shown here is derived from an EMBL/GenBank/DDBJ whole genome shotgun (WGS) entry which is preliminary data.</text>
</comment>
<accession>A0A011NYL7</accession>
<name>A0A011NYL7_ACCRE</name>
<proteinExistence type="predicted"/>
<evidence type="ECO:0000256" key="1">
    <source>
        <dbReference type="SAM" id="MobiDB-lite"/>
    </source>
</evidence>
<sequence>MTALADEESLEPTAHPSSLRGTADVRITVDVAALRPALADPRQPSAAESWLFVSTARPQLGLSSDCFGQELSPEPCPSRNATLGRTTSRQHGEFHRPAGAKMRFPQGAASTRCGKPGVAAGGLLGKASPVAFQHPIPNHFGIEARKRAARVVREGVRAVLFGQQPVEDLHPCSGADPRIEQGAQRLVQQAPVEPDEVIVRPRVAFARYFSSLGADQRRLS</sequence>
<keyword evidence="3" id="KW-1185">Reference proteome</keyword>
<reference evidence="2" key="1">
    <citation type="submission" date="2014-02" db="EMBL/GenBank/DDBJ databases">
        <title>Expanding our view of genomic diversity in Candidatus Accumulibacter clades.</title>
        <authorList>
            <person name="Skennerton C.T."/>
            <person name="Barr J.J."/>
            <person name="Slater F.R."/>
            <person name="Bond P.L."/>
            <person name="Tyson G.W."/>
        </authorList>
    </citation>
    <scope>NUCLEOTIDE SEQUENCE [LARGE SCALE GENOMIC DNA]</scope>
</reference>
<dbReference type="Proteomes" id="UP000022141">
    <property type="component" value="Unassembled WGS sequence"/>
</dbReference>
<feature type="region of interest" description="Disordered" evidence="1">
    <location>
        <begin position="1"/>
        <end position="21"/>
    </location>
</feature>
<protein>
    <submittedName>
        <fullName evidence="2">Uncharacterized protein</fullName>
    </submittedName>
</protein>
<evidence type="ECO:0000313" key="2">
    <source>
        <dbReference type="EMBL" id="EXI87788.1"/>
    </source>
</evidence>